<evidence type="ECO:0000313" key="2">
    <source>
        <dbReference type="Proteomes" id="UP001143307"/>
    </source>
</evidence>
<dbReference type="InterPro" id="IPR029058">
    <property type="entry name" value="AB_hydrolase_fold"/>
</dbReference>
<dbReference type="SUPFAM" id="SSF53474">
    <property type="entry name" value="alpha/beta-Hydrolases"/>
    <property type="match status" value="1"/>
</dbReference>
<dbReference type="RefSeq" id="WP_279253823.1">
    <property type="nucleotide sequence ID" value="NZ_SHNP01000006.1"/>
</dbReference>
<protein>
    <recommendedName>
        <fullName evidence="3">Alpha/beta hydrolase</fullName>
    </recommendedName>
</protein>
<dbReference type="Proteomes" id="UP001143307">
    <property type="component" value="Unassembled WGS sequence"/>
</dbReference>
<evidence type="ECO:0000313" key="1">
    <source>
        <dbReference type="EMBL" id="MCX2975166.1"/>
    </source>
</evidence>
<keyword evidence="2" id="KW-1185">Reference proteome</keyword>
<gene>
    <name evidence="1" type="ORF">EYC87_16400</name>
</gene>
<dbReference type="EMBL" id="SHNP01000006">
    <property type="protein sequence ID" value="MCX2975166.1"/>
    <property type="molecule type" value="Genomic_DNA"/>
</dbReference>
<sequence>MLTTYKPEVGGSMAIKFAHDHPERVKGLCLLGSTASWVQRDDFQTGLPEPALDALARNWRKGVLCEPGLS</sequence>
<evidence type="ECO:0008006" key="3">
    <source>
        <dbReference type="Google" id="ProtNLM"/>
    </source>
</evidence>
<comment type="caution">
    <text evidence="1">The sequence shown here is derived from an EMBL/GenBank/DDBJ whole genome shotgun (WGS) entry which is preliminary data.</text>
</comment>
<name>A0ABT3T014_9GAMM</name>
<accession>A0ABT3T014</accession>
<dbReference type="Gene3D" id="3.40.50.1820">
    <property type="entry name" value="alpha/beta hydrolase"/>
    <property type="match status" value="1"/>
</dbReference>
<reference evidence="1" key="1">
    <citation type="submission" date="2019-02" db="EMBL/GenBank/DDBJ databases">
        <authorList>
            <person name="Li S.-H."/>
        </authorList>
    </citation>
    <scope>NUCLEOTIDE SEQUENCE</scope>
    <source>
        <strain evidence="1">IMCC8485</strain>
    </source>
</reference>
<organism evidence="1 2">
    <name type="scientific">Candidatus Seongchinamella marina</name>
    <dbReference type="NCBI Taxonomy" id="2518990"/>
    <lineage>
        <taxon>Bacteria</taxon>
        <taxon>Pseudomonadati</taxon>
        <taxon>Pseudomonadota</taxon>
        <taxon>Gammaproteobacteria</taxon>
        <taxon>Cellvibrionales</taxon>
        <taxon>Halieaceae</taxon>
        <taxon>Seongchinamella</taxon>
    </lineage>
</organism>
<proteinExistence type="predicted"/>